<reference evidence="2" key="1">
    <citation type="submission" date="2022-03" db="EMBL/GenBank/DDBJ databases">
        <authorList>
            <person name="Lindestad O."/>
        </authorList>
    </citation>
    <scope>NUCLEOTIDE SEQUENCE</scope>
</reference>
<evidence type="ECO:0000313" key="3">
    <source>
        <dbReference type="Proteomes" id="UP000838756"/>
    </source>
</evidence>
<protein>
    <submittedName>
        <fullName evidence="2">Jg27263 protein</fullName>
    </submittedName>
</protein>
<gene>
    <name evidence="2" type="primary">jg27263</name>
    <name evidence="2" type="ORF">PAEG_LOCUS17352</name>
</gene>
<dbReference type="Proteomes" id="UP000838756">
    <property type="component" value="Unassembled WGS sequence"/>
</dbReference>
<evidence type="ECO:0000313" key="2">
    <source>
        <dbReference type="EMBL" id="CAH2240868.1"/>
    </source>
</evidence>
<feature type="region of interest" description="Disordered" evidence="1">
    <location>
        <begin position="424"/>
        <end position="449"/>
    </location>
</feature>
<organism evidence="2 3">
    <name type="scientific">Pararge aegeria aegeria</name>
    <dbReference type="NCBI Taxonomy" id="348720"/>
    <lineage>
        <taxon>Eukaryota</taxon>
        <taxon>Metazoa</taxon>
        <taxon>Ecdysozoa</taxon>
        <taxon>Arthropoda</taxon>
        <taxon>Hexapoda</taxon>
        <taxon>Insecta</taxon>
        <taxon>Pterygota</taxon>
        <taxon>Neoptera</taxon>
        <taxon>Endopterygota</taxon>
        <taxon>Lepidoptera</taxon>
        <taxon>Glossata</taxon>
        <taxon>Ditrysia</taxon>
        <taxon>Papilionoidea</taxon>
        <taxon>Nymphalidae</taxon>
        <taxon>Satyrinae</taxon>
        <taxon>Satyrini</taxon>
        <taxon>Parargina</taxon>
        <taxon>Pararge</taxon>
    </lineage>
</organism>
<feature type="compositionally biased region" description="Basic and acidic residues" evidence="1">
    <location>
        <begin position="428"/>
        <end position="437"/>
    </location>
</feature>
<evidence type="ECO:0000256" key="1">
    <source>
        <dbReference type="SAM" id="MobiDB-lite"/>
    </source>
</evidence>
<proteinExistence type="predicted"/>
<feature type="compositionally biased region" description="Acidic residues" evidence="1">
    <location>
        <begin position="12"/>
        <end position="23"/>
    </location>
</feature>
<feature type="compositionally biased region" description="Polar residues" evidence="1">
    <location>
        <begin position="1"/>
        <end position="10"/>
    </location>
</feature>
<name>A0A8S4RRF0_9NEOP</name>
<dbReference type="OrthoDB" id="509497at2759"/>
<sequence length="479" mass="54440">MSDESPNVTYSPEDEQQNDEEIENNSSADSPFKEPICMKLALDDHIKAFKENTYLEREFEALQCSSELIDKVISNYIIVKQILSNLRWQEKILCKQVCTTWNSAVHALSREQLGPVDFMMNLRSTSLTWAVLKRSGNFYNEPMVVMTFVNGSGLDMTSQCKLIEPSPCAIPCLYDHSLLDSVQKYTSAPKDCMNMIRSDYLSYWPTPSSVTYEHAIANLKVNPYMVGLFIPVIPDVEYHAINIKSMGNMQQEFYDVVKNISKDRIFKGIIVYVTDKYLLHSVEDIIFLNYIKDLQPDIPYAIGGCIIEDTIFEPSDINGLIEGINAYRDFFSENLISLGMFTVPKSPQKNEYNFNMYSLVLDSSHWAKPKIQQAINEFSCRVPQFEYSAALKLSCVGRDQKHQWEQDCFRAAFPNTTIVGCNGNGELGVDHPPRPDEPSPQSSAKRHCGDSGPQFGIVYSYSTIFIYMGWGKILSNRPA</sequence>
<comment type="caution">
    <text evidence="2">The sequence shown here is derived from an EMBL/GenBank/DDBJ whole genome shotgun (WGS) entry which is preliminary data.</text>
</comment>
<dbReference type="AlphaFoldDB" id="A0A8S4RRF0"/>
<feature type="region of interest" description="Disordered" evidence="1">
    <location>
        <begin position="1"/>
        <end position="30"/>
    </location>
</feature>
<keyword evidence="3" id="KW-1185">Reference proteome</keyword>
<accession>A0A8S4RRF0</accession>
<dbReference type="EMBL" id="CAKXAJ010025555">
    <property type="protein sequence ID" value="CAH2240868.1"/>
    <property type="molecule type" value="Genomic_DNA"/>
</dbReference>